<accession>A0A9W9N6U3</accession>
<evidence type="ECO:0000256" key="1">
    <source>
        <dbReference type="SAM" id="MobiDB-lite"/>
    </source>
</evidence>
<keyword evidence="3" id="KW-1185">Reference proteome</keyword>
<organism evidence="2 3">
    <name type="scientific">Penicillium cf. viridicatum</name>
    <dbReference type="NCBI Taxonomy" id="2972119"/>
    <lineage>
        <taxon>Eukaryota</taxon>
        <taxon>Fungi</taxon>
        <taxon>Dikarya</taxon>
        <taxon>Ascomycota</taxon>
        <taxon>Pezizomycotina</taxon>
        <taxon>Eurotiomycetes</taxon>
        <taxon>Eurotiomycetidae</taxon>
        <taxon>Eurotiales</taxon>
        <taxon>Aspergillaceae</taxon>
        <taxon>Penicillium</taxon>
    </lineage>
</organism>
<reference evidence="2" key="1">
    <citation type="submission" date="2022-11" db="EMBL/GenBank/DDBJ databases">
        <authorList>
            <person name="Petersen C."/>
        </authorList>
    </citation>
    <scope>NUCLEOTIDE SEQUENCE</scope>
    <source>
        <strain evidence="2">IBT 20477</strain>
    </source>
</reference>
<dbReference type="Proteomes" id="UP001150942">
    <property type="component" value="Unassembled WGS sequence"/>
</dbReference>
<proteinExistence type="predicted"/>
<protein>
    <submittedName>
        <fullName evidence="2">Uncharacterized protein</fullName>
    </submittedName>
</protein>
<name>A0A9W9N6U3_9EURO</name>
<reference evidence="2" key="2">
    <citation type="journal article" date="2023" name="IMA Fungus">
        <title>Comparative genomic study of the Penicillium genus elucidates a diverse pangenome and 15 lateral gene transfer events.</title>
        <authorList>
            <person name="Petersen C."/>
            <person name="Sorensen T."/>
            <person name="Nielsen M.R."/>
            <person name="Sondergaard T.E."/>
            <person name="Sorensen J.L."/>
            <person name="Fitzpatrick D.A."/>
            <person name="Frisvad J.C."/>
            <person name="Nielsen K.L."/>
        </authorList>
    </citation>
    <scope>NUCLEOTIDE SEQUENCE</scope>
    <source>
        <strain evidence="2">IBT 20477</strain>
    </source>
</reference>
<dbReference type="AlphaFoldDB" id="A0A9W9N6U3"/>
<feature type="region of interest" description="Disordered" evidence="1">
    <location>
        <begin position="1"/>
        <end position="26"/>
    </location>
</feature>
<comment type="caution">
    <text evidence="2">The sequence shown here is derived from an EMBL/GenBank/DDBJ whole genome shotgun (WGS) entry which is preliminary data.</text>
</comment>
<gene>
    <name evidence="2" type="ORF">N7449_000762</name>
</gene>
<dbReference type="EMBL" id="JAPQKQ010000001">
    <property type="protein sequence ID" value="KAJ5213593.1"/>
    <property type="molecule type" value="Genomic_DNA"/>
</dbReference>
<sequence>MHKHTSLIKNPLHPLPDLNTRPNNERLNPRFGLLGATSPPVLPTYLVRVDNDVPSPPPLPDVHRAAFVTVESAQWALQCEGVED</sequence>
<evidence type="ECO:0000313" key="3">
    <source>
        <dbReference type="Proteomes" id="UP001150942"/>
    </source>
</evidence>
<evidence type="ECO:0000313" key="2">
    <source>
        <dbReference type="EMBL" id="KAJ5213593.1"/>
    </source>
</evidence>